<evidence type="ECO:0000256" key="2">
    <source>
        <dbReference type="ARBA" id="ARBA00022448"/>
    </source>
</evidence>
<dbReference type="EMBL" id="BQKC01000001">
    <property type="protein sequence ID" value="GJM55580.1"/>
    <property type="molecule type" value="Genomic_DNA"/>
</dbReference>
<feature type="domain" description="PTS EIIC type-2" evidence="10">
    <location>
        <begin position="20"/>
        <end position="369"/>
    </location>
</feature>
<evidence type="ECO:0000313" key="11">
    <source>
        <dbReference type="EMBL" id="GJM55580.1"/>
    </source>
</evidence>
<accession>A0AAV5B239</accession>
<evidence type="ECO:0000256" key="1">
    <source>
        <dbReference type="ARBA" id="ARBA00004429"/>
    </source>
</evidence>
<dbReference type="GO" id="GO:0005351">
    <property type="term" value="F:carbohydrate:proton symporter activity"/>
    <property type="evidence" value="ECO:0007669"/>
    <property type="project" value="InterPro"/>
</dbReference>
<feature type="transmembrane region" description="Helical" evidence="9">
    <location>
        <begin position="292"/>
        <end position="312"/>
    </location>
</feature>
<feature type="transmembrane region" description="Helical" evidence="9">
    <location>
        <begin position="151"/>
        <end position="170"/>
    </location>
</feature>
<sequence length="379" mass="39100">MAELARKGAKSAKKSQGAVIKEAIFTGVSYMIPVIVGGGVLQGIAKAMGGYDIAQQAAELAYTQFTFAMVLNAIGAAIMNLSVPIIGAYSAYAIAEKPGLAPGFAVGFISVTTQTGFLGALVGGILAGYLVNWMKDLMKKAPKDLQSVFPILLIPVCATLIVCLAMWYVIGVPIAWFMGALTTFLTGLEGGSRFIFGAAIGAMMSIDQGGPIGKATALFTNGLNADGVFGPTASKMCGGMQNPIGICIAMLLGGKKKFAENERQTIVSGLILGCCYIQEYVIPFLVKDPIRVLVCCMCGGAVSGGLAMTFGLESMATHGGVFVVPLMTASADAPFAGPVMFLLCWLAGALVTGVSYALVKAPISATETDTGNPILDNLV</sequence>
<evidence type="ECO:0000256" key="5">
    <source>
        <dbReference type="ARBA" id="ARBA00022683"/>
    </source>
</evidence>
<dbReference type="NCBIfam" id="TIGR01427">
    <property type="entry name" value="PTS_IIC_fructo"/>
    <property type="match status" value="1"/>
</dbReference>
<feature type="transmembrane region" description="Helical" evidence="9">
    <location>
        <begin position="176"/>
        <end position="196"/>
    </location>
</feature>
<feature type="transmembrane region" description="Helical" evidence="9">
    <location>
        <begin position="104"/>
        <end position="131"/>
    </location>
</feature>
<comment type="caution">
    <text evidence="11">The sequence shown here is derived from an EMBL/GenBank/DDBJ whole genome shotgun (WGS) entry which is preliminary data.</text>
</comment>
<reference evidence="11" key="1">
    <citation type="journal article" date="2022" name="Int. J. Syst. Evol. Microbiol.">
        <title>Granulimonas faecalis gen. nov., sp. nov., and Leptogranulimonas caecicola gen. nov., sp. nov., novel lactate-producing Atopobiaceae bacteria isolated from mouse intestines, and an emended description of the family Atopobiaceae.</title>
        <authorList>
            <person name="Morinaga K."/>
            <person name="Kusada H."/>
            <person name="Sakamoto S."/>
            <person name="Murakami T."/>
            <person name="Toyoda A."/>
            <person name="Mori H."/>
            <person name="Meng X.Y."/>
            <person name="Takashino M."/>
            <person name="Murotomi K."/>
            <person name="Tamaki H."/>
        </authorList>
    </citation>
    <scope>NUCLEOTIDE SEQUENCE</scope>
    <source>
        <strain evidence="11">OPF53</strain>
    </source>
</reference>
<feature type="transmembrane region" description="Helical" evidence="9">
    <location>
        <begin position="335"/>
        <end position="359"/>
    </location>
</feature>
<dbReference type="PROSITE" id="PS51104">
    <property type="entry name" value="PTS_EIIC_TYPE_2"/>
    <property type="match status" value="1"/>
</dbReference>
<keyword evidence="8 9" id="KW-0472">Membrane</keyword>
<dbReference type="PANTHER" id="PTHR30505">
    <property type="entry name" value="FRUCTOSE-LIKE PERMEASE"/>
    <property type="match status" value="1"/>
</dbReference>
<keyword evidence="2" id="KW-0813">Transport</keyword>
<dbReference type="InterPro" id="IPR050864">
    <property type="entry name" value="Bacterial_PTS_Sugar_Transport"/>
</dbReference>
<dbReference type="InterPro" id="IPR006327">
    <property type="entry name" value="PTS_IIC_fruc"/>
</dbReference>
<dbReference type="InterPro" id="IPR003352">
    <property type="entry name" value="PTS_EIIC"/>
</dbReference>
<dbReference type="PANTHER" id="PTHR30505:SF0">
    <property type="entry name" value="FRUCTOSE-LIKE PTS SYSTEM EIIBC COMPONENT-RELATED"/>
    <property type="match status" value="1"/>
</dbReference>
<dbReference type="Proteomes" id="UP001055025">
    <property type="component" value="Unassembled WGS sequence"/>
</dbReference>
<dbReference type="GO" id="GO:0005886">
    <property type="term" value="C:plasma membrane"/>
    <property type="evidence" value="ECO:0007669"/>
    <property type="project" value="UniProtKB-SubCell"/>
</dbReference>
<dbReference type="InterPro" id="IPR013014">
    <property type="entry name" value="PTS_EIIC_2"/>
</dbReference>
<dbReference type="Pfam" id="PF02378">
    <property type="entry name" value="PTS_EIIC"/>
    <property type="match status" value="1"/>
</dbReference>
<keyword evidence="12" id="KW-1185">Reference proteome</keyword>
<evidence type="ECO:0000256" key="7">
    <source>
        <dbReference type="ARBA" id="ARBA00022989"/>
    </source>
</evidence>
<dbReference type="GO" id="GO:0009401">
    <property type="term" value="P:phosphoenolpyruvate-dependent sugar phosphotransferase system"/>
    <property type="evidence" value="ECO:0007669"/>
    <property type="project" value="UniProtKB-KW"/>
</dbReference>
<evidence type="ECO:0000256" key="4">
    <source>
        <dbReference type="ARBA" id="ARBA00022597"/>
    </source>
</evidence>
<gene>
    <name evidence="11" type="ORF">ATOP_12350</name>
</gene>
<protein>
    <submittedName>
        <fullName evidence="11">PTS fructose transporter subunit IIC</fullName>
    </submittedName>
</protein>
<keyword evidence="4" id="KW-0762">Sugar transport</keyword>
<keyword evidence="7 9" id="KW-1133">Transmembrane helix</keyword>
<keyword evidence="6 9" id="KW-0812">Transmembrane</keyword>
<dbReference type="GO" id="GO:0090563">
    <property type="term" value="F:protein-phosphocysteine-sugar phosphotransferase activity"/>
    <property type="evidence" value="ECO:0007669"/>
    <property type="project" value="TreeGrafter"/>
</dbReference>
<keyword evidence="3" id="KW-1003">Cell membrane</keyword>
<comment type="subcellular location">
    <subcellularLocation>
        <location evidence="1">Cell inner membrane</location>
        <topology evidence="1">Multi-pass membrane protein</topology>
    </subcellularLocation>
</comment>
<name>A0AAV5B239_9ACTN</name>
<evidence type="ECO:0000256" key="9">
    <source>
        <dbReference type="SAM" id="Phobius"/>
    </source>
</evidence>
<dbReference type="GO" id="GO:0008982">
    <property type="term" value="F:protein-N(PI)-phosphohistidine-sugar phosphotransferase activity"/>
    <property type="evidence" value="ECO:0007669"/>
    <property type="project" value="InterPro"/>
</dbReference>
<evidence type="ECO:0000313" key="12">
    <source>
        <dbReference type="Proteomes" id="UP001055025"/>
    </source>
</evidence>
<proteinExistence type="predicted"/>
<evidence type="ECO:0000259" key="10">
    <source>
        <dbReference type="PROSITE" id="PS51104"/>
    </source>
</evidence>
<feature type="transmembrane region" description="Helical" evidence="9">
    <location>
        <begin position="23"/>
        <end position="44"/>
    </location>
</feature>
<organism evidence="11 12">
    <name type="scientific">Granulimonas faecalis</name>
    <dbReference type="NCBI Taxonomy" id="2894155"/>
    <lineage>
        <taxon>Bacteria</taxon>
        <taxon>Bacillati</taxon>
        <taxon>Actinomycetota</taxon>
        <taxon>Coriobacteriia</taxon>
        <taxon>Coriobacteriales</taxon>
        <taxon>Kribbibacteriaceae</taxon>
        <taxon>Granulimonas</taxon>
    </lineage>
</organism>
<keyword evidence="5" id="KW-0598">Phosphotransferase system</keyword>
<evidence type="ECO:0000256" key="3">
    <source>
        <dbReference type="ARBA" id="ARBA00022475"/>
    </source>
</evidence>
<evidence type="ECO:0000256" key="6">
    <source>
        <dbReference type="ARBA" id="ARBA00022692"/>
    </source>
</evidence>
<evidence type="ECO:0000256" key="8">
    <source>
        <dbReference type="ARBA" id="ARBA00023136"/>
    </source>
</evidence>
<dbReference type="RefSeq" id="WP_135977153.1">
    <property type="nucleotide sequence ID" value="NZ_BQKC01000001.1"/>
</dbReference>
<feature type="transmembrane region" description="Helical" evidence="9">
    <location>
        <begin position="65"/>
        <end position="92"/>
    </location>
</feature>
<dbReference type="AlphaFoldDB" id="A0AAV5B239"/>